<dbReference type="EMBL" id="AZRV01000012">
    <property type="protein sequence ID" value="RKO62792.1"/>
    <property type="molecule type" value="Genomic_DNA"/>
</dbReference>
<organism evidence="1 2">
    <name type="scientific">Caldibacillus debilis GB1</name>
    <dbReference type="NCBI Taxonomy" id="1339248"/>
    <lineage>
        <taxon>Bacteria</taxon>
        <taxon>Bacillati</taxon>
        <taxon>Bacillota</taxon>
        <taxon>Bacilli</taxon>
        <taxon>Bacillales</taxon>
        <taxon>Bacillaceae</taxon>
        <taxon>Caldibacillus</taxon>
    </lineage>
</organism>
<sequence>MNPFSGTFLIRSRPEILVAADIPAETGMSHGRIGCKAEGKLAGLCTAVPKAWHRPKNDGGMASLRKLKNTKKRRPIAGKEFTGGDGSFFAVSGKEAAGPFFAGQTIKRGNRA</sequence>
<gene>
    <name evidence="1" type="ORF">Cdeb_00521</name>
</gene>
<dbReference type="AlphaFoldDB" id="A0A420VGG9"/>
<evidence type="ECO:0000313" key="2">
    <source>
        <dbReference type="Proteomes" id="UP000286235"/>
    </source>
</evidence>
<accession>A0A420VGG9</accession>
<protein>
    <submittedName>
        <fullName evidence="1">Uncharacterized protein</fullName>
    </submittedName>
</protein>
<dbReference type="Proteomes" id="UP000286235">
    <property type="component" value="Unassembled WGS sequence"/>
</dbReference>
<comment type="caution">
    <text evidence="1">The sequence shown here is derived from an EMBL/GenBank/DDBJ whole genome shotgun (WGS) entry which is preliminary data.</text>
</comment>
<evidence type="ECO:0000313" key="1">
    <source>
        <dbReference type="EMBL" id="RKO62792.1"/>
    </source>
</evidence>
<reference evidence="1 2" key="1">
    <citation type="submission" date="2013-12" db="EMBL/GenBank/DDBJ databases">
        <title>Genome and proteome characterization of Caldibacillus debilis GB1 derived from a cellulolytic aero-tolerant co-culture.</title>
        <authorList>
            <person name="Wushke S.T."/>
            <person name="Zhang X."/>
            <person name="Fristensky B."/>
            <person name="Wilkins J.A."/>
            <person name="Levin D.B."/>
            <person name="Sparling R."/>
        </authorList>
    </citation>
    <scope>NUCLEOTIDE SEQUENCE [LARGE SCALE GENOMIC DNA]</scope>
    <source>
        <strain evidence="1 2">GB1</strain>
    </source>
</reference>
<proteinExistence type="predicted"/>
<keyword evidence="2" id="KW-1185">Reference proteome</keyword>
<name>A0A420VGG9_9BACI</name>